<comment type="caution">
    <text evidence="1">The sequence shown here is derived from an EMBL/GenBank/DDBJ whole genome shotgun (WGS) entry which is preliminary data.</text>
</comment>
<evidence type="ECO:0000313" key="2">
    <source>
        <dbReference type="Proteomes" id="UP000740926"/>
    </source>
</evidence>
<proteinExistence type="predicted"/>
<organism evidence="1 2">
    <name type="scientific">Rhizopus delemar</name>
    <dbReference type="NCBI Taxonomy" id="936053"/>
    <lineage>
        <taxon>Eukaryota</taxon>
        <taxon>Fungi</taxon>
        <taxon>Fungi incertae sedis</taxon>
        <taxon>Mucoromycota</taxon>
        <taxon>Mucoromycotina</taxon>
        <taxon>Mucoromycetes</taxon>
        <taxon>Mucorales</taxon>
        <taxon>Mucorineae</taxon>
        <taxon>Rhizopodaceae</taxon>
        <taxon>Rhizopus</taxon>
    </lineage>
</organism>
<dbReference type="AlphaFoldDB" id="A0A9P6XMP2"/>
<gene>
    <name evidence="1" type="ORF">G6F50_018488</name>
</gene>
<evidence type="ECO:0000313" key="1">
    <source>
        <dbReference type="EMBL" id="KAG1524986.1"/>
    </source>
</evidence>
<dbReference type="Proteomes" id="UP000740926">
    <property type="component" value="Unassembled WGS sequence"/>
</dbReference>
<dbReference type="EMBL" id="JAANIU010018860">
    <property type="protein sequence ID" value="KAG1524986.1"/>
    <property type="molecule type" value="Genomic_DNA"/>
</dbReference>
<protein>
    <submittedName>
        <fullName evidence="1">Uncharacterized protein</fullName>
    </submittedName>
</protein>
<keyword evidence="2" id="KW-1185">Reference proteome</keyword>
<sequence length="98" mass="10260">MSSFSCASDGPTEYEPIICDTLTRSTFGGCEPGATPGTCWPLRAIPTWRRAASVALACSWVSCGCRPSNERSTAVRRAATSISSAIGVNDLATSRPMA</sequence>
<reference evidence="1 2" key="1">
    <citation type="journal article" date="2020" name="Microb. Genom.">
        <title>Genetic diversity of clinical and environmental Mucorales isolates obtained from an investigation of mucormycosis cases among solid organ transplant recipients.</title>
        <authorList>
            <person name="Nguyen M.H."/>
            <person name="Kaul D."/>
            <person name="Muto C."/>
            <person name="Cheng S.J."/>
            <person name="Richter R.A."/>
            <person name="Bruno V.M."/>
            <person name="Liu G."/>
            <person name="Beyhan S."/>
            <person name="Sundermann A.J."/>
            <person name="Mounaud S."/>
            <person name="Pasculle A.W."/>
            <person name="Nierman W.C."/>
            <person name="Driscoll E."/>
            <person name="Cumbie R."/>
            <person name="Clancy C.J."/>
            <person name="Dupont C.L."/>
        </authorList>
    </citation>
    <scope>NUCLEOTIDE SEQUENCE [LARGE SCALE GENOMIC DNA]</scope>
    <source>
        <strain evidence="1 2">GL24</strain>
    </source>
</reference>
<accession>A0A9P6XMP2</accession>
<name>A0A9P6XMP2_9FUNG</name>